<dbReference type="EMBL" id="JBHSDR010000001">
    <property type="protein sequence ID" value="MFC4293443.1"/>
    <property type="molecule type" value="Genomic_DNA"/>
</dbReference>
<evidence type="ECO:0000259" key="4">
    <source>
        <dbReference type="PROSITE" id="PS50995"/>
    </source>
</evidence>
<reference evidence="6" key="1">
    <citation type="journal article" date="2019" name="Int. J. Syst. Evol. Microbiol.">
        <title>The Global Catalogue of Microorganisms (GCM) 10K type strain sequencing project: providing services to taxonomists for standard genome sequencing and annotation.</title>
        <authorList>
            <consortium name="The Broad Institute Genomics Platform"/>
            <consortium name="The Broad Institute Genome Sequencing Center for Infectious Disease"/>
            <person name="Wu L."/>
            <person name="Ma J."/>
        </authorList>
    </citation>
    <scope>NUCLEOTIDE SEQUENCE [LARGE SCALE GENOMIC DNA]</scope>
    <source>
        <strain evidence="6">CGMCC 1.12989</strain>
    </source>
</reference>
<dbReference type="RefSeq" id="WP_379536940.1">
    <property type="nucleotide sequence ID" value="NZ_JBHSDR010000001.1"/>
</dbReference>
<dbReference type="PRINTS" id="PR00598">
    <property type="entry name" value="HTHMARR"/>
</dbReference>
<feature type="domain" description="HTH marR-type" evidence="4">
    <location>
        <begin position="1"/>
        <end position="121"/>
    </location>
</feature>
<proteinExistence type="predicted"/>
<gene>
    <name evidence="5" type="ORF">ACFO0A_00040</name>
</gene>
<dbReference type="InterPro" id="IPR036390">
    <property type="entry name" value="WH_DNA-bd_sf"/>
</dbReference>
<dbReference type="InterPro" id="IPR036388">
    <property type="entry name" value="WH-like_DNA-bd_sf"/>
</dbReference>
<evidence type="ECO:0000256" key="2">
    <source>
        <dbReference type="ARBA" id="ARBA00023125"/>
    </source>
</evidence>
<protein>
    <submittedName>
        <fullName evidence="5">MarR family winged helix-turn-helix transcriptional regulator</fullName>
    </submittedName>
</protein>
<evidence type="ECO:0000256" key="1">
    <source>
        <dbReference type="ARBA" id="ARBA00023015"/>
    </source>
</evidence>
<dbReference type="PROSITE" id="PS50995">
    <property type="entry name" value="HTH_MARR_2"/>
    <property type="match status" value="1"/>
</dbReference>
<dbReference type="InterPro" id="IPR039422">
    <property type="entry name" value="MarR/SlyA-like"/>
</dbReference>
<dbReference type="PANTHER" id="PTHR33164:SF44">
    <property type="entry name" value="TRANSCRIPTIONAL REGULATORY PROTEIN"/>
    <property type="match status" value="1"/>
</dbReference>
<keyword evidence="1" id="KW-0805">Transcription regulation</keyword>
<keyword evidence="2" id="KW-0238">DNA-binding</keyword>
<sequence length="139" mass="15348">MRLHALVEGALAVHQLGLAHHRAMWFIAKCPGITVGELTTILRVSGQALTKTLGQLIERGLVKQTSDAKDRRVRRLYLTKKGEPIFLETLGQLFECMEHAAVVCGGNAVQDFLAVTDVLMDDHDKALVRPRPEKAVRGL</sequence>
<evidence type="ECO:0000313" key="5">
    <source>
        <dbReference type="EMBL" id="MFC4293443.1"/>
    </source>
</evidence>
<evidence type="ECO:0000256" key="3">
    <source>
        <dbReference type="ARBA" id="ARBA00023163"/>
    </source>
</evidence>
<dbReference type="SUPFAM" id="SSF46785">
    <property type="entry name" value="Winged helix' DNA-binding domain"/>
    <property type="match status" value="1"/>
</dbReference>
<keyword evidence="3" id="KW-0804">Transcription</keyword>
<comment type="caution">
    <text evidence="5">The sequence shown here is derived from an EMBL/GenBank/DDBJ whole genome shotgun (WGS) entry which is preliminary data.</text>
</comment>
<dbReference type="Pfam" id="PF12802">
    <property type="entry name" value="MarR_2"/>
    <property type="match status" value="1"/>
</dbReference>
<keyword evidence="6" id="KW-1185">Reference proteome</keyword>
<name>A0ABV8RJ88_9SPHN</name>
<organism evidence="5 6">
    <name type="scientific">Novosphingobium tardum</name>
    <dbReference type="NCBI Taxonomy" id="1538021"/>
    <lineage>
        <taxon>Bacteria</taxon>
        <taxon>Pseudomonadati</taxon>
        <taxon>Pseudomonadota</taxon>
        <taxon>Alphaproteobacteria</taxon>
        <taxon>Sphingomonadales</taxon>
        <taxon>Sphingomonadaceae</taxon>
        <taxon>Novosphingobium</taxon>
    </lineage>
</organism>
<dbReference type="Gene3D" id="1.10.10.10">
    <property type="entry name" value="Winged helix-like DNA-binding domain superfamily/Winged helix DNA-binding domain"/>
    <property type="match status" value="1"/>
</dbReference>
<dbReference type="InterPro" id="IPR000835">
    <property type="entry name" value="HTH_MarR-typ"/>
</dbReference>
<accession>A0ABV8RJ88</accession>
<dbReference type="PANTHER" id="PTHR33164">
    <property type="entry name" value="TRANSCRIPTIONAL REGULATOR, MARR FAMILY"/>
    <property type="match status" value="1"/>
</dbReference>
<dbReference type="InterPro" id="IPR023187">
    <property type="entry name" value="Tscrpt_reg_MarR-type_CS"/>
</dbReference>
<evidence type="ECO:0000313" key="6">
    <source>
        <dbReference type="Proteomes" id="UP001595828"/>
    </source>
</evidence>
<dbReference type="SMART" id="SM00347">
    <property type="entry name" value="HTH_MARR"/>
    <property type="match status" value="1"/>
</dbReference>
<dbReference type="PROSITE" id="PS01117">
    <property type="entry name" value="HTH_MARR_1"/>
    <property type="match status" value="1"/>
</dbReference>
<dbReference type="Proteomes" id="UP001595828">
    <property type="component" value="Unassembled WGS sequence"/>
</dbReference>